<proteinExistence type="predicted"/>
<reference evidence="3 4" key="1">
    <citation type="submission" date="2016-10" db="EMBL/GenBank/DDBJ databases">
        <authorList>
            <person name="de Groot N.N."/>
        </authorList>
    </citation>
    <scope>NUCLEOTIDE SEQUENCE [LARGE SCALE GENOMIC DNA]</scope>
    <source>
        <strain evidence="3 4">CGMCC 4.5506</strain>
    </source>
</reference>
<dbReference type="GO" id="GO:0016020">
    <property type="term" value="C:membrane"/>
    <property type="evidence" value="ECO:0007669"/>
    <property type="project" value="UniProtKB-SubCell"/>
</dbReference>
<evidence type="ECO:0000313" key="4">
    <source>
        <dbReference type="Proteomes" id="UP000199494"/>
    </source>
</evidence>
<comment type="subcellular location">
    <subcellularLocation>
        <location evidence="1">Membrane</location>
    </subcellularLocation>
</comment>
<dbReference type="RefSeq" id="WP_091807838.1">
    <property type="nucleotide sequence ID" value="NZ_CP016353.1"/>
</dbReference>
<dbReference type="PANTHER" id="PTHR37042">
    <property type="entry name" value="OUTER MEMBRANE PROTEIN RV1973"/>
    <property type="match status" value="1"/>
</dbReference>
<evidence type="ECO:0000256" key="1">
    <source>
        <dbReference type="ARBA" id="ARBA00004370"/>
    </source>
</evidence>
<evidence type="ECO:0000256" key="2">
    <source>
        <dbReference type="ARBA" id="ARBA00023136"/>
    </source>
</evidence>
<sequence>MRTLAVLAAIAVLVACWAGWNWWSAADDDGLAVAREREAVVDDISAALLTLHTIDYRDAEVNVDGWIEATTGQLGKDLEKDRQLQLDRAAGTETVATAELSRIAVTELDVSEGSATMLAVLTVHLATSDQKPSDSRSRLTVRAQRTAEGWKVAGVQAADS</sequence>
<accession>A0A222VUQ5</accession>
<keyword evidence="4" id="KW-1185">Reference proteome</keyword>
<dbReference type="PANTHER" id="PTHR37042:SF4">
    <property type="entry name" value="OUTER MEMBRANE PROTEIN RV1973"/>
    <property type="match status" value="1"/>
</dbReference>
<protein>
    <submittedName>
        <fullName evidence="3">Uncharacterized protein</fullName>
    </submittedName>
</protein>
<organism evidence="3 4">
    <name type="scientific">Prauserella marina</name>
    <dbReference type="NCBI Taxonomy" id="530584"/>
    <lineage>
        <taxon>Bacteria</taxon>
        <taxon>Bacillati</taxon>
        <taxon>Actinomycetota</taxon>
        <taxon>Actinomycetes</taxon>
        <taxon>Pseudonocardiales</taxon>
        <taxon>Pseudonocardiaceae</taxon>
        <taxon>Prauserella</taxon>
    </lineage>
</organism>
<dbReference type="OrthoDB" id="3638080at2"/>
<gene>
    <name evidence="3" type="ORF">SAMN05421630_108193</name>
</gene>
<dbReference type="EMBL" id="FMZE01000008">
    <property type="protein sequence ID" value="SDD44036.1"/>
    <property type="molecule type" value="Genomic_DNA"/>
</dbReference>
<dbReference type="KEGG" id="pmad:BAY61_23360"/>
<evidence type="ECO:0000313" key="3">
    <source>
        <dbReference type="EMBL" id="SDD44036.1"/>
    </source>
</evidence>
<keyword evidence="2" id="KW-0472">Membrane</keyword>
<dbReference type="Proteomes" id="UP000199494">
    <property type="component" value="Unassembled WGS sequence"/>
</dbReference>
<name>A0A222VUQ5_9PSEU</name>
<dbReference type="AlphaFoldDB" id="A0A222VUQ5"/>
<dbReference type="STRING" id="530584.SAMN05421630_108193"/>
<dbReference type="PROSITE" id="PS51257">
    <property type="entry name" value="PROKAR_LIPOPROTEIN"/>
    <property type="match status" value="1"/>
</dbReference>